<sequence length="112" mass="12827">MINLKGLKHQLSLYNSSFLLAVYGNKYLMHFLLPLLICLPDVKSPGDPEFHGGIWLLSECTNLSGYLPFYKILPISCQLLKRILLGANFLLRNFARLHNFDLKLKGRRAKIP</sequence>
<name>A0AAN7QRQ2_9MYRT</name>
<proteinExistence type="predicted"/>
<evidence type="ECO:0000313" key="2">
    <source>
        <dbReference type="Proteomes" id="UP001345219"/>
    </source>
</evidence>
<dbReference type="EMBL" id="JAXIOK010000004">
    <property type="protein sequence ID" value="KAK4773538.1"/>
    <property type="molecule type" value="Genomic_DNA"/>
</dbReference>
<comment type="caution">
    <text evidence="1">The sequence shown here is derived from an EMBL/GenBank/DDBJ whole genome shotgun (WGS) entry which is preliminary data.</text>
</comment>
<dbReference type="AlphaFoldDB" id="A0AAN7QRQ2"/>
<organism evidence="1 2">
    <name type="scientific">Trapa incisa</name>
    <dbReference type="NCBI Taxonomy" id="236973"/>
    <lineage>
        <taxon>Eukaryota</taxon>
        <taxon>Viridiplantae</taxon>
        <taxon>Streptophyta</taxon>
        <taxon>Embryophyta</taxon>
        <taxon>Tracheophyta</taxon>
        <taxon>Spermatophyta</taxon>
        <taxon>Magnoliopsida</taxon>
        <taxon>eudicotyledons</taxon>
        <taxon>Gunneridae</taxon>
        <taxon>Pentapetalae</taxon>
        <taxon>rosids</taxon>
        <taxon>malvids</taxon>
        <taxon>Myrtales</taxon>
        <taxon>Lythraceae</taxon>
        <taxon>Trapa</taxon>
    </lineage>
</organism>
<reference evidence="1 2" key="1">
    <citation type="journal article" date="2023" name="Hortic Res">
        <title>Pangenome of water caltrop reveals structural variations and asymmetric subgenome divergence after allopolyploidization.</title>
        <authorList>
            <person name="Zhang X."/>
            <person name="Chen Y."/>
            <person name="Wang L."/>
            <person name="Yuan Y."/>
            <person name="Fang M."/>
            <person name="Shi L."/>
            <person name="Lu R."/>
            <person name="Comes H.P."/>
            <person name="Ma Y."/>
            <person name="Chen Y."/>
            <person name="Huang G."/>
            <person name="Zhou Y."/>
            <person name="Zheng Z."/>
            <person name="Qiu Y."/>
        </authorList>
    </citation>
    <scope>NUCLEOTIDE SEQUENCE [LARGE SCALE GENOMIC DNA]</scope>
    <source>
        <tissue evidence="1">Roots</tissue>
    </source>
</reference>
<keyword evidence="2" id="KW-1185">Reference proteome</keyword>
<protein>
    <submittedName>
        <fullName evidence="1">Uncharacterized protein</fullName>
    </submittedName>
</protein>
<accession>A0AAN7QRQ2</accession>
<evidence type="ECO:0000313" key="1">
    <source>
        <dbReference type="EMBL" id="KAK4773538.1"/>
    </source>
</evidence>
<gene>
    <name evidence="1" type="ORF">SAY87_028557</name>
</gene>
<dbReference type="Proteomes" id="UP001345219">
    <property type="component" value="Chromosome 22"/>
</dbReference>